<accession>A0AB73BW45</accession>
<dbReference type="AlphaFoldDB" id="A0AB73BW45"/>
<evidence type="ECO:0000313" key="2">
    <source>
        <dbReference type="Proteomes" id="UP000027473"/>
    </source>
</evidence>
<gene>
    <name evidence="1" type="ORF">FUSO3_06745</name>
</gene>
<reference evidence="1 2" key="1">
    <citation type="submission" date="2014-01" db="EMBL/GenBank/DDBJ databases">
        <title>Comparative genomics of Fusobacterium necrophorum wild isolates.</title>
        <authorList>
            <person name="Kittichotirat W."/>
            <person name="Bumgarner R.E."/>
            <person name="Lawrence P."/>
        </authorList>
    </citation>
    <scope>NUCLEOTIDE SEQUENCE [LARGE SCALE GENOMIC DNA]</scope>
    <source>
        <strain evidence="1 2">BL</strain>
    </source>
</reference>
<evidence type="ECO:0000313" key="1">
    <source>
        <dbReference type="EMBL" id="KDE62893.1"/>
    </source>
</evidence>
<dbReference type="EMBL" id="JAAC01000107">
    <property type="protein sequence ID" value="KDE62893.1"/>
    <property type="molecule type" value="Genomic_DNA"/>
</dbReference>
<dbReference type="RefSeq" id="WP_035907232.1">
    <property type="nucleotide sequence ID" value="NZ_JAAC01000107.1"/>
</dbReference>
<protein>
    <submittedName>
        <fullName evidence="1">Uncharacterized protein</fullName>
    </submittedName>
</protein>
<sequence length="338" mass="41385">MIKRLVKQEKGEWPDNFDKYETDEIIIPKGKDFNETFLYLEVYINWFEQKNKILFLRQETGEVFQEYEKNEIEGIRYLGNTCNSSTMLDFLLQFTNLNSDSFIKELKNSRKDGWYVKDVELKHYIIFKDTQIEFLSKNDIWTRNRIGRITNNKYIPIVEKLILKKATLRSQRKYILEFINRQETEDIYSIVTFLKKGTIKFMGIETYTFKEGEYFEDFIRYSRLYFLYNEKYKIIIEYNSIEDNFYLILKKEYRKGIEKLDNNIFLFKNENSEFSRKCYNESAFFEDIIIFKERMESYTYITDDYIIELVIEKNNFPRIKIIDLETSKILEQNEFFKR</sequence>
<comment type="caution">
    <text evidence="1">The sequence shown here is derived from an EMBL/GenBank/DDBJ whole genome shotgun (WGS) entry which is preliminary data.</text>
</comment>
<name>A0AB73BW45_9FUSO</name>
<organism evidence="1 2">
    <name type="scientific">Fusobacterium necrophorum BL</name>
    <dbReference type="NCBI Taxonomy" id="1441732"/>
    <lineage>
        <taxon>Bacteria</taxon>
        <taxon>Fusobacteriati</taxon>
        <taxon>Fusobacteriota</taxon>
        <taxon>Fusobacteriia</taxon>
        <taxon>Fusobacteriales</taxon>
        <taxon>Fusobacteriaceae</taxon>
        <taxon>Fusobacterium</taxon>
    </lineage>
</organism>
<dbReference type="Proteomes" id="UP000027473">
    <property type="component" value="Unassembled WGS sequence"/>
</dbReference>
<proteinExistence type="predicted"/>